<dbReference type="InterPro" id="IPR004827">
    <property type="entry name" value="bZIP"/>
</dbReference>
<keyword evidence="3" id="KW-0804">Transcription</keyword>
<keyword evidence="2" id="KW-0805">Transcription regulation</keyword>
<sequence length="287" mass="31850">MEQSSYFFSDCIDLDGGSPYPSTLQDEVVVATESLPVSYAGGTNTMPKHTYTSTHGTLVPSPQSALAQSPVMSFQDVPYSDLLCDPVLLAGSDTAAKQTKATEPLTPSSYGRGSVDKRQKFLEKNRIAASKCREKKKRWVHDLEHNKSELERQNFELRLEHRNLINELSQTKSMLMNHSACKDPNIDRWLDNEARRIVQTAGANVFSANPLAYAPPNARGRNDSLVSAVSMDFESPSRRASMAYSQAPSSLNDSPIDPFLPMPSLSPKVKEEPVMNLDHMPEDMLRT</sequence>
<reference evidence="8 9" key="1">
    <citation type="submission" date="2015-09" db="EMBL/GenBank/DDBJ databases">
        <title>Host preference determinants of Valsa canker pathogens revealed by comparative genomics.</title>
        <authorList>
            <person name="Yin Z."/>
            <person name="Huang L."/>
        </authorList>
    </citation>
    <scope>NUCLEOTIDE SEQUENCE [LARGE SCALE GENOMIC DNA]</scope>
    <source>
        <strain evidence="8 9">YSFL</strain>
    </source>
</reference>
<dbReference type="EMBL" id="LJZO01000004">
    <property type="protein sequence ID" value="ROW02842.1"/>
    <property type="molecule type" value="Genomic_DNA"/>
</dbReference>
<evidence type="ECO:0000313" key="8">
    <source>
        <dbReference type="EMBL" id="ROW02842.1"/>
    </source>
</evidence>
<keyword evidence="5" id="KW-0175">Coiled coil</keyword>
<dbReference type="Pfam" id="PF00170">
    <property type="entry name" value="bZIP_1"/>
    <property type="match status" value="1"/>
</dbReference>
<evidence type="ECO:0000256" key="4">
    <source>
        <dbReference type="ARBA" id="ARBA00023242"/>
    </source>
</evidence>
<dbReference type="OrthoDB" id="295274at2759"/>
<evidence type="ECO:0000256" key="3">
    <source>
        <dbReference type="ARBA" id="ARBA00023163"/>
    </source>
</evidence>
<feature type="compositionally biased region" description="Polar residues" evidence="6">
    <location>
        <begin position="243"/>
        <end position="253"/>
    </location>
</feature>
<keyword evidence="4" id="KW-0539">Nucleus</keyword>
<proteinExistence type="predicted"/>
<dbReference type="Gene3D" id="1.20.5.170">
    <property type="match status" value="1"/>
</dbReference>
<protein>
    <recommendedName>
        <fullName evidence="7">BZIP domain-containing protein</fullName>
    </recommendedName>
</protein>
<dbReference type="STRING" id="252740.A0A423WHJ0"/>
<dbReference type="InterPro" id="IPR046347">
    <property type="entry name" value="bZIP_sf"/>
</dbReference>
<feature type="region of interest" description="Disordered" evidence="6">
    <location>
        <begin position="240"/>
        <end position="267"/>
    </location>
</feature>
<evidence type="ECO:0000256" key="5">
    <source>
        <dbReference type="SAM" id="Coils"/>
    </source>
</evidence>
<dbReference type="Proteomes" id="UP000284375">
    <property type="component" value="Unassembled WGS sequence"/>
</dbReference>
<dbReference type="AlphaFoldDB" id="A0A423WHJ0"/>
<dbReference type="PANTHER" id="PTHR19304">
    <property type="entry name" value="CYCLIC-AMP RESPONSE ELEMENT BINDING PROTEIN"/>
    <property type="match status" value="1"/>
</dbReference>
<evidence type="ECO:0000256" key="1">
    <source>
        <dbReference type="ARBA" id="ARBA00004123"/>
    </source>
</evidence>
<feature type="domain" description="BZIP" evidence="7">
    <location>
        <begin position="115"/>
        <end position="178"/>
    </location>
</feature>
<dbReference type="SMART" id="SM00338">
    <property type="entry name" value="BRLZ"/>
    <property type="match status" value="1"/>
</dbReference>
<name>A0A423WHJ0_CYTCH</name>
<evidence type="ECO:0000313" key="9">
    <source>
        <dbReference type="Proteomes" id="UP000284375"/>
    </source>
</evidence>
<gene>
    <name evidence="8" type="ORF">VSDG_01840</name>
</gene>
<dbReference type="PROSITE" id="PS00036">
    <property type="entry name" value="BZIP_BASIC"/>
    <property type="match status" value="1"/>
</dbReference>
<comment type="subcellular location">
    <subcellularLocation>
        <location evidence="1">Nucleus</location>
    </subcellularLocation>
</comment>
<evidence type="ECO:0000256" key="6">
    <source>
        <dbReference type="SAM" id="MobiDB-lite"/>
    </source>
</evidence>
<keyword evidence="9" id="KW-1185">Reference proteome</keyword>
<dbReference type="GO" id="GO:0005634">
    <property type="term" value="C:nucleus"/>
    <property type="evidence" value="ECO:0007669"/>
    <property type="project" value="UniProtKB-SubCell"/>
</dbReference>
<dbReference type="PROSITE" id="PS50217">
    <property type="entry name" value="BZIP"/>
    <property type="match status" value="1"/>
</dbReference>
<organism evidence="8 9">
    <name type="scientific">Cytospora chrysosperma</name>
    <name type="common">Cytospora canker fungus</name>
    <name type="synonym">Sphaeria chrysosperma</name>
    <dbReference type="NCBI Taxonomy" id="252740"/>
    <lineage>
        <taxon>Eukaryota</taxon>
        <taxon>Fungi</taxon>
        <taxon>Dikarya</taxon>
        <taxon>Ascomycota</taxon>
        <taxon>Pezizomycotina</taxon>
        <taxon>Sordariomycetes</taxon>
        <taxon>Sordariomycetidae</taxon>
        <taxon>Diaporthales</taxon>
        <taxon>Cytosporaceae</taxon>
        <taxon>Cytospora</taxon>
    </lineage>
</organism>
<feature type="coiled-coil region" evidence="5">
    <location>
        <begin position="140"/>
        <end position="167"/>
    </location>
</feature>
<comment type="caution">
    <text evidence="8">The sequence shown here is derived from an EMBL/GenBank/DDBJ whole genome shotgun (WGS) entry which is preliminary data.</text>
</comment>
<accession>A0A423WHJ0</accession>
<evidence type="ECO:0000256" key="2">
    <source>
        <dbReference type="ARBA" id="ARBA00023015"/>
    </source>
</evidence>
<dbReference type="CDD" id="cd14687">
    <property type="entry name" value="bZIP_ATF2"/>
    <property type="match status" value="1"/>
</dbReference>
<evidence type="ECO:0000259" key="7">
    <source>
        <dbReference type="PROSITE" id="PS50217"/>
    </source>
</evidence>
<dbReference type="SUPFAM" id="SSF57959">
    <property type="entry name" value="Leucine zipper domain"/>
    <property type="match status" value="1"/>
</dbReference>
<dbReference type="InterPro" id="IPR051027">
    <property type="entry name" value="bZIP_transcription_factors"/>
</dbReference>
<dbReference type="GO" id="GO:0003700">
    <property type="term" value="F:DNA-binding transcription factor activity"/>
    <property type="evidence" value="ECO:0007669"/>
    <property type="project" value="InterPro"/>
</dbReference>